<sequence>MAALTDLENLLNQVSEILPKSNIDLAQIPTMPYYTGVMFKVFGDKVPDAFASGGRYDKLFERFEAKKLTAVGWAVDIDAVYQAVHDNLEGGA</sequence>
<protein>
    <submittedName>
        <fullName evidence="2">ATP phosphoribosyltransferase regulatory subunit</fullName>
        <ecNumber evidence="2">2.4.2.17</ecNumber>
    </submittedName>
</protein>
<reference evidence="2 3" key="1">
    <citation type="submission" date="2016-01" db="EMBL/GenBank/DDBJ databases">
        <title>Highly variable Streptococcus oralis are common among viridans streptococci isolated from primates.</title>
        <authorList>
            <person name="Denapaite D."/>
            <person name="Rieger M."/>
            <person name="Koendgen S."/>
            <person name="Brueckner R."/>
            <person name="Ochigava I."/>
            <person name="Kappeler P."/>
            <person name="Maetz-Rensing K."/>
            <person name="Leendertz F."/>
            <person name="Hakenbeck R."/>
        </authorList>
    </citation>
    <scope>NUCLEOTIDE SEQUENCE [LARGE SCALE GENOMIC DNA]</scope>
    <source>
        <strain evidence="2 3">DD03</strain>
    </source>
</reference>
<feature type="domain" description="Class II Histidinyl-tRNA synthetase (HisRS)-like catalytic core" evidence="1">
    <location>
        <begin position="2"/>
        <end position="80"/>
    </location>
</feature>
<dbReference type="InterPro" id="IPR045864">
    <property type="entry name" value="aa-tRNA-synth_II/BPL/LPL"/>
</dbReference>
<keyword evidence="2" id="KW-0808">Transferase</keyword>
<dbReference type="PATRIC" id="fig|315405.12.peg.365"/>
<dbReference type="PANTHER" id="PTHR11476:SF7">
    <property type="entry name" value="HISTIDINE--TRNA LIGASE"/>
    <property type="match status" value="1"/>
</dbReference>
<dbReference type="GO" id="GO:0140096">
    <property type="term" value="F:catalytic activity, acting on a protein"/>
    <property type="evidence" value="ECO:0007669"/>
    <property type="project" value="UniProtKB-ARBA"/>
</dbReference>
<evidence type="ECO:0000259" key="1">
    <source>
        <dbReference type="Pfam" id="PF13393"/>
    </source>
</evidence>
<evidence type="ECO:0000313" key="3">
    <source>
        <dbReference type="Proteomes" id="UP000071927"/>
    </source>
</evidence>
<organism evidence="2 3">
    <name type="scientific">Streptococcus gallolyticus</name>
    <dbReference type="NCBI Taxonomy" id="315405"/>
    <lineage>
        <taxon>Bacteria</taxon>
        <taxon>Bacillati</taxon>
        <taxon>Bacillota</taxon>
        <taxon>Bacilli</taxon>
        <taxon>Lactobacillales</taxon>
        <taxon>Streptococcaceae</taxon>
        <taxon>Streptococcus</taxon>
    </lineage>
</organism>
<dbReference type="SUPFAM" id="SSF55681">
    <property type="entry name" value="Class II aaRS and biotin synthetases"/>
    <property type="match status" value="1"/>
</dbReference>
<dbReference type="Proteomes" id="UP000071927">
    <property type="component" value="Unassembled WGS sequence"/>
</dbReference>
<accession>A0A139R651</accession>
<name>A0A139R651_9STRE</name>
<gene>
    <name evidence="2" type="ORF">SGADD03_00276</name>
</gene>
<dbReference type="PANTHER" id="PTHR11476">
    <property type="entry name" value="HISTIDYL-TRNA SYNTHETASE"/>
    <property type="match status" value="1"/>
</dbReference>
<dbReference type="Pfam" id="PF13393">
    <property type="entry name" value="tRNA-synt_His"/>
    <property type="match status" value="1"/>
</dbReference>
<dbReference type="Gene3D" id="3.30.930.10">
    <property type="entry name" value="Bira Bifunctional Protein, Domain 2"/>
    <property type="match status" value="1"/>
</dbReference>
<dbReference type="EC" id="2.4.2.17" evidence="2"/>
<dbReference type="AlphaFoldDB" id="A0A139R651"/>
<proteinExistence type="predicted"/>
<evidence type="ECO:0000313" key="2">
    <source>
        <dbReference type="EMBL" id="KXU10239.1"/>
    </source>
</evidence>
<dbReference type="EMBL" id="LQXV01000091">
    <property type="protein sequence ID" value="KXU10239.1"/>
    <property type="molecule type" value="Genomic_DNA"/>
</dbReference>
<dbReference type="GO" id="GO:0003879">
    <property type="term" value="F:ATP phosphoribosyltransferase activity"/>
    <property type="evidence" value="ECO:0007669"/>
    <property type="project" value="UniProtKB-EC"/>
</dbReference>
<comment type="caution">
    <text evidence="2">The sequence shown here is derived from an EMBL/GenBank/DDBJ whole genome shotgun (WGS) entry which is preliminary data.</text>
</comment>
<dbReference type="InterPro" id="IPR041715">
    <property type="entry name" value="HisRS-like_core"/>
</dbReference>
<keyword evidence="2" id="KW-0328">Glycosyltransferase</keyword>